<organism evidence="2 3">
    <name type="scientific">Fusarium kuroshium</name>
    <dbReference type="NCBI Taxonomy" id="2010991"/>
    <lineage>
        <taxon>Eukaryota</taxon>
        <taxon>Fungi</taxon>
        <taxon>Dikarya</taxon>
        <taxon>Ascomycota</taxon>
        <taxon>Pezizomycotina</taxon>
        <taxon>Sordariomycetes</taxon>
        <taxon>Hypocreomycetidae</taxon>
        <taxon>Hypocreales</taxon>
        <taxon>Nectriaceae</taxon>
        <taxon>Fusarium</taxon>
        <taxon>Fusarium solani species complex</taxon>
    </lineage>
</organism>
<protein>
    <submittedName>
        <fullName evidence="2">Uncharacterized protein</fullName>
    </submittedName>
</protein>
<dbReference type="EMBL" id="NKUJ01000503">
    <property type="protein sequence ID" value="RMJ03582.1"/>
    <property type="molecule type" value="Genomic_DNA"/>
</dbReference>
<feature type="region of interest" description="Disordered" evidence="1">
    <location>
        <begin position="81"/>
        <end position="125"/>
    </location>
</feature>
<evidence type="ECO:0000313" key="2">
    <source>
        <dbReference type="EMBL" id="RMJ03582.1"/>
    </source>
</evidence>
<dbReference type="Proteomes" id="UP000277212">
    <property type="component" value="Unassembled WGS sequence"/>
</dbReference>
<reference evidence="2 3" key="1">
    <citation type="submission" date="2017-06" db="EMBL/GenBank/DDBJ databases">
        <title>Comparative genomic analysis of Ambrosia Fusariam Clade fungi.</title>
        <authorList>
            <person name="Stajich J.E."/>
            <person name="Carrillo J."/>
            <person name="Kijimoto T."/>
            <person name="Eskalen A."/>
            <person name="O'Donnell K."/>
            <person name="Kasson M."/>
        </authorList>
    </citation>
    <scope>NUCLEOTIDE SEQUENCE [LARGE SCALE GENOMIC DNA]</scope>
    <source>
        <strain evidence="2">UCR3666</strain>
    </source>
</reference>
<accession>A0A3M2RE43</accession>
<proteinExistence type="predicted"/>
<comment type="caution">
    <text evidence="2">The sequence shown here is derived from an EMBL/GenBank/DDBJ whole genome shotgun (WGS) entry which is preliminary data.</text>
</comment>
<dbReference type="AlphaFoldDB" id="A0A3M2RE43"/>
<gene>
    <name evidence="2" type="ORF">CDV36_014892</name>
</gene>
<sequence>MQSWQVQLQKAPAAPSPVIQSDHPLGHPALSFSTHQPPRDLWPWIFANLEPREPVPLGAAAPPPRHPTVPPARTVAARARTLHQDGEWRKGNGLGTRAHIPRRRPAPPTELRSRQGQAVHDPTRQPARLARVSSFDVPQPFLARPPATIDAVDAQFLPA</sequence>
<evidence type="ECO:0000256" key="1">
    <source>
        <dbReference type="SAM" id="MobiDB-lite"/>
    </source>
</evidence>
<name>A0A3M2RE43_9HYPO</name>
<keyword evidence="3" id="KW-1185">Reference proteome</keyword>
<feature type="region of interest" description="Disordered" evidence="1">
    <location>
        <begin position="1"/>
        <end position="26"/>
    </location>
</feature>
<evidence type="ECO:0000313" key="3">
    <source>
        <dbReference type="Proteomes" id="UP000277212"/>
    </source>
</evidence>